<dbReference type="SUPFAM" id="SSF54495">
    <property type="entry name" value="UBC-like"/>
    <property type="match status" value="1"/>
</dbReference>
<gene>
    <name evidence="5" type="ORF">EXIGLDRAFT_684160</name>
</gene>
<sequence>MASRTRDTPAKFYQEDLVRRIDQPQNVAIVLRCWHDSDELPPLANQQSDPLLRPLTKGEVGVSYLPTGKREIAPEGEFQLVDRVFHTGDVCKRSVNDVRCGIVIDVEVAARLFHAVSGQPVAAPVSHSKLRSSVDYFIGDFVLCDDWVGQIEEVFEENTVQVGNGTQLVRLPQLGPAFGVGDRGSDILPAQPQSLLGYLARSLRANNSVHDVVINVVPTVLAITWLAINQKLSNEEAAKRQRPPRFWTSSDLSRLIMVHNRSEEVVRVGERVQFKDVKDAEAAGVAPTEHGKAGDGPGVVKVWDMVVSETQTTVKVMWQDGTIEENISAAELVPYLNVDESEVWPGDHVLWKFEDEQRIGVIQSANAQQRTATVRWYKAADSSEVAPEPTEVVSVLELDPHGHSSDQTDNGGNAEMFGVRRGEFVFIHNDNETNGLELPRVPKIGEVEPWVREASGFEDNNDLQGWRKEMYDLGWRIASSEEIDPTAPRQADPRDVDWFGEVTELRQDGLIEVTLPNFNKVVVPLQRLTLLQDGLDPTVEDMWGDEYDNESADNPDEDMEIEYEDPADADAQSEGSWETLPEEDRDGWADEPEGEAMDVDQSAAAPDVSSPASAPVPTPAPAGVPAPDASSPPLLTPPLASANAAPIELRTPSPLPAAASSSRIPQPTRQSILSGSEDEEAWQRFAVLPSAPPDHAFYGTPAVQPSKSFTSRINKEFRVLSNNLPETILVRSYEDRSDLLRSLIIGPENTPYEDAPFVIDWMLDSDFPQTPPKAHFLSWTNGNGRVNPNLYEEGKVCLSILGTWAGDAAESWSAAKSSLFQVFLSIQGLVLVKEPWYCEPAYDKLRGTVEGTVNSRLYSERAYVLSRGFIRRALEIPLSGLEEEIHWLYYKRGMLEKVLRDARALIEKSKDATDEVEVPSSGVEELAIPRLTAGGVITLSRTLVKLQGLLDANASAVPAVAQ</sequence>
<evidence type="ECO:0000256" key="1">
    <source>
        <dbReference type="ARBA" id="ARBA00022679"/>
    </source>
</evidence>
<keyword evidence="6" id="KW-1185">Reference proteome</keyword>
<dbReference type="Gene3D" id="3.10.110.10">
    <property type="entry name" value="Ubiquitin Conjugating Enzyme"/>
    <property type="match status" value="1"/>
</dbReference>
<proteinExistence type="predicted"/>
<dbReference type="PANTHER" id="PTHR46116">
    <property type="entry name" value="(E3-INDEPENDENT) E2 UBIQUITIN-CONJUGATING ENZYME"/>
    <property type="match status" value="1"/>
</dbReference>
<dbReference type="AlphaFoldDB" id="A0A165CUL8"/>
<evidence type="ECO:0000256" key="3">
    <source>
        <dbReference type="SAM" id="MobiDB-lite"/>
    </source>
</evidence>
<dbReference type="Pfam" id="PF00179">
    <property type="entry name" value="UQ_con"/>
    <property type="match status" value="1"/>
</dbReference>
<protein>
    <recommendedName>
        <fullName evidence="4">UBC core domain-containing protein</fullName>
    </recommendedName>
</protein>
<dbReference type="InParanoid" id="A0A165CUL8"/>
<feature type="compositionally biased region" description="Polar residues" evidence="3">
    <location>
        <begin position="663"/>
        <end position="674"/>
    </location>
</feature>
<reference evidence="5 6" key="1">
    <citation type="journal article" date="2016" name="Mol. Biol. Evol.">
        <title>Comparative Genomics of Early-Diverging Mushroom-Forming Fungi Provides Insights into the Origins of Lignocellulose Decay Capabilities.</title>
        <authorList>
            <person name="Nagy L.G."/>
            <person name="Riley R."/>
            <person name="Tritt A."/>
            <person name="Adam C."/>
            <person name="Daum C."/>
            <person name="Floudas D."/>
            <person name="Sun H."/>
            <person name="Yadav J.S."/>
            <person name="Pangilinan J."/>
            <person name="Larsson K.H."/>
            <person name="Matsuura K."/>
            <person name="Barry K."/>
            <person name="Labutti K."/>
            <person name="Kuo R."/>
            <person name="Ohm R.A."/>
            <person name="Bhattacharya S.S."/>
            <person name="Shirouzu T."/>
            <person name="Yoshinaga Y."/>
            <person name="Martin F.M."/>
            <person name="Grigoriev I.V."/>
            <person name="Hibbett D.S."/>
        </authorList>
    </citation>
    <scope>NUCLEOTIDE SEQUENCE [LARGE SCALE GENOMIC DNA]</scope>
    <source>
        <strain evidence="5 6">HHB12029</strain>
    </source>
</reference>
<dbReference type="STRING" id="1314781.A0A165CUL8"/>
<feature type="region of interest" description="Disordered" evidence="3">
    <location>
        <begin position="539"/>
        <end position="558"/>
    </location>
</feature>
<keyword evidence="1" id="KW-0808">Transferase</keyword>
<dbReference type="EMBL" id="KV426286">
    <property type="protein sequence ID" value="KZV83155.1"/>
    <property type="molecule type" value="Genomic_DNA"/>
</dbReference>
<feature type="compositionally biased region" description="Pro residues" evidence="3">
    <location>
        <begin position="614"/>
        <end position="624"/>
    </location>
</feature>
<dbReference type="PANTHER" id="PTHR46116:SF15">
    <property type="entry name" value="(E3-INDEPENDENT) E2 UBIQUITIN-CONJUGATING ENZYME"/>
    <property type="match status" value="1"/>
</dbReference>
<dbReference type="GO" id="GO:0061631">
    <property type="term" value="F:ubiquitin conjugating enzyme activity"/>
    <property type="evidence" value="ECO:0007669"/>
    <property type="project" value="TreeGrafter"/>
</dbReference>
<dbReference type="Pfam" id="PF23043">
    <property type="entry name" value="SH3-B_UBE2O"/>
    <property type="match status" value="1"/>
</dbReference>
<feature type="domain" description="UBC core" evidence="4">
    <location>
        <begin position="708"/>
        <end position="871"/>
    </location>
</feature>
<evidence type="ECO:0000313" key="6">
    <source>
        <dbReference type="Proteomes" id="UP000077266"/>
    </source>
</evidence>
<accession>A0A165CUL8</accession>
<dbReference type="InterPro" id="IPR000608">
    <property type="entry name" value="UBC"/>
</dbReference>
<dbReference type="CDD" id="cd23837">
    <property type="entry name" value="UBCc_UBE2O"/>
    <property type="match status" value="1"/>
</dbReference>
<keyword evidence="2" id="KW-0833">Ubl conjugation pathway</keyword>
<feature type="region of interest" description="Disordered" evidence="3">
    <location>
        <begin position="565"/>
        <end position="678"/>
    </location>
</feature>
<dbReference type="PROSITE" id="PS50127">
    <property type="entry name" value="UBC_2"/>
    <property type="match status" value="1"/>
</dbReference>
<evidence type="ECO:0000259" key="4">
    <source>
        <dbReference type="PROSITE" id="PS50127"/>
    </source>
</evidence>
<feature type="compositionally biased region" description="Low complexity" evidence="3">
    <location>
        <begin position="625"/>
        <end position="646"/>
    </location>
</feature>
<dbReference type="InterPro" id="IPR057733">
    <property type="entry name" value="UBE2O-like_SH3-B"/>
</dbReference>
<dbReference type="InterPro" id="IPR016135">
    <property type="entry name" value="UBQ-conjugating_enzyme/RWD"/>
</dbReference>
<evidence type="ECO:0000256" key="2">
    <source>
        <dbReference type="ARBA" id="ARBA00022786"/>
    </source>
</evidence>
<dbReference type="Proteomes" id="UP000077266">
    <property type="component" value="Unassembled WGS sequence"/>
</dbReference>
<feature type="compositionally biased region" description="Acidic residues" evidence="3">
    <location>
        <begin position="580"/>
        <end position="598"/>
    </location>
</feature>
<name>A0A165CUL8_EXIGL</name>
<evidence type="ECO:0000313" key="5">
    <source>
        <dbReference type="EMBL" id="KZV83155.1"/>
    </source>
</evidence>
<feature type="compositionally biased region" description="Low complexity" evidence="3">
    <location>
        <begin position="599"/>
        <end position="613"/>
    </location>
</feature>
<organism evidence="5 6">
    <name type="scientific">Exidia glandulosa HHB12029</name>
    <dbReference type="NCBI Taxonomy" id="1314781"/>
    <lineage>
        <taxon>Eukaryota</taxon>
        <taxon>Fungi</taxon>
        <taxon>Dikarya</taxon>
        <taxon>Basidiomycota</taxon>
        <taxon>Agaricomycotina</taxon>
        <taxon>Agaricomycetes</taxon>
        <taxon>Auriculariales</taxon>
        <taxon>Exidiaceae</taxon>
        <taxon>Exidia</taxon>
    </lineage>
</organism>
<dbReference type="SMART" id="SM00212">
    <property type="entry name" value="UBCc"/>
    <property type="match status" value="1"/>
</dbReference>
<dbReference type="OrthoDB" id="1926878at2759"/>